<keyword evidence="3" id="KW-1185">Reference proteome</keyword>
<dbReference type="EMBL" id="QNUK01000198">
    <property type="protein sequence ID" value="KAF5898483.1"/>
    <property type="molecule type" value="Genomic_DNA"/>
</dbReference>
<gene>
    <name evidence="2" type="primary">rasgrf1</name>
    <name evidence="2" type="ORF">DAT39_011822</name>
</gene>
<dbReference type="Proteomes" id="UP000727407">
    <property type="component" value="Unassembled WGS sequence"/>
</dbReference>
<protein>
    <submittedName>
        <fullName evidence="2">Ras-specific guanine nucleotide-releasing factor 1</fullName>
    </submittedName>
</protein>
<evidence type="ECO:0000256" key="1">
    <source>
        <dbReference type="SAM" id="MobiDB-lite"/>
    </source>
</evidence>
<evidence type="ECO:0000313" key="2">
    <source>
        <dbReference type="EMBL" id="KAF5898483.1"/>
    </source>
</evidence>
<proteinExistence type="predicted"/>
<name>A0A8J4U2U4_CLAMG</name>
<feature type="region of interest" description="Disordered" evidence="1">
    <location>
        <begin position="1"/>
        <end position="29"/>
    </location>
</feature>
<accession>A0A8J4U2U4</accession>
<dbReference type="AlphaFoldDB" id="A0A8J4U2U4"/>
<feature type="non-terminal residue" evidence="2">
    <location>
        <position position="1"/>
    </location>
</feature>
<sequence>MMREMQSLFTTHPKPARSPNQPEHVLNKEESQLPVFLYPLTRCSPVQKGK</sequence>
<reference evidence="2" key="1">
    <citation type="submission" date="2020-07" db="EMBL/GenBank/DDBJ databases">
        <title>Clarias magur genome sequencing, assembly and annotation.</title>
        <authorList>
            <person name="Kushwaha B."/>
            <person name="Kumar R."/>
            <person name="Das P."/>
            <person name="Joshi C.G."/>
            <person name="Kumar D."/>
            <person name="Nagpure N.S."/>
            <person name="Pandey M."/>
            <person name="Agarwal S."/>
            <person name="Srivastava S."/>
            <person name="Singh M."/>
            <person name="Sahoo L."/>
            <person name="Jayasankar P."/>
            <person name="Meher P.K."/>
            <person name="Koringa P.G."/>
            <person name="Iquebal M.A."/>
            <person name="Das S.P."/>
            <person name="Bit A."/>
            <person name="Patnaik S."/>
            <person name="Patel N."/>
            <person name="Shah T.M."/>
            <person name="Hinsu A."/>
            <person name="Jena J.K."/>
        </authorList>
    </citation>
    <scope>NUCLEOTIDE SEQUENCE</scope>
    <source>
        <strain evidence="2">CIFAMagur01</strain>
        <tissue evidence="2">Testis</tissue>
    </source>
</reference>
<organism evidence="2 3">
    <name type="scientific">Clarias magur</name>
    <name type="common">Asian catfish</name>
    <name type="synonym">Macropteronotus magur</name>
    <dbReference type="NCBI Taxonomy" id="1594786"/>
    <lineage>
        <taxon>Eukaryota</taxon>
        <taxon>Metazoa</taxon>
        <taxon>Chordata</taxon>
        <taxon>Craniata</taxon>
        <taxon>Vertebrata</taxon>
        <taxon>Euteleostomi</taxon>
        <taxon>Actinopterygii</taxon>
        <taxon>Neopterygii</taxon>
        <taxon>Teleostei</taxon>
        <taxon>Ostariophysi</taxon>
        <taxon>Siluriformes</taxon>
        <taxon>Clariidae</taxon>
        <taxon>Clarias</taxon>
    </lineage>
</organism>
<evidence type="ECO:0000313" key="3">
    <source>
        <dbReference type="Proteomes" id="UP000727407"/>
    </source>
</evidence>
<comment type="caution">
    <text evidence="2">The sequence shown here is derived from an EMBL/GenBank/DDBJ whole genome shotgun (WGS) entry which is preliminary data.</text>
</comment>